<dbReference type="RefSeq" id="WP_310470592.1">
    <property type="nucleotide sequence ID" value="NZ_CP136522.1"/>
</dbReference>
<reference evidence="1 2" key="1">
    <citation type="submission" date="2023-10" db="EMBL/GenBank/DDBJ databases">
        <title>Complete genome sequence of Shewanella sp. DAU334.</title>
        <authorList>
            <person name="Lee Y.-S."/>
            <person name="Jeong H.-R."/>
            <person name="Hwang E.-J."/>
            <person name="Choi Y.-L."/>
            <person name="Kim G.-D."/>
        </authorList>
    </citation>
    <scope>NUCLEOTIDE SEQUENCE [LARGE SCALE GENOMIC DNA]</scope>
    <source>
        <strain evidence="1 2">DAU334</strain>
    </source>
</reference>
<organism evidence="1 2">
    <name type="scientific">Shewanella youngdeokensis</name>
    <dbReference type="NCBI Taxonomy" id="2999068"/>
    <lineage>
        <taxon>Bacteria</taxon>
        <taxon>Pseudomonadati</taxon>
        <taxon>Pseudomonadota</taxon>
        <taxon>Gammaproteobacteria</taxon>
        <taxon>Alteromonadales</taxon>
        <taxon>Shewanellaceae</taxon>
        <taxon>Shewanella</taxon>
    </lineage>
</organism>
<evidence type="ECO:0008006" key="3">
    <source>
        <dbReference type="Google" id="ProtNLM"/>
    </source>
</evidence>
<sequence length="443" mass="51057">MSKKVVIHAGPGKTGTSAIQFWLKNNTPELRKHAIFYPDHLLDNNGVSCGNLQAILTRDESGKCYLDPNKTSILLDDFLASSNQVLLLSSEFFFYEIEALHQAIQPHIEVEFIVYLRDPVEQIESGHNQGVKRHRVKSELHIPLDFRFAQIDYLEQILASNKRIKLNIRPYDVTLFHGGSILSDLLYEIGCNAKVPHVARVNQSYCYQAHEFKRIANHFPIDNFESKLDKILQSYQGETPVFSKIKPERYSDLKQSVTSRLERFVDAHSELNYLSTWVDIVKLSPQKPYTERALTQEELQSVVEYIKQQSLAVFELLKHCIAKHPDLLLPNEHFYQCFNVVPEKSTEITGIDNYTLLAKKLLSNKNGQSADVLREVALHFERCGDLGNAQKFMEVAHRLRPNGGYIRLKLNDYRIAKIELNEASGNKYMRMLSNKLKYFNPFK</sequence>
<proteinExistence type="predicted"/>
<gene>
    <name evidence="1" type="ORF">RGE70_05845</name>
</gene>
<dbReference type="EMBL" id="CP136522">
    <property type="protein sequence ID" value="WOT06318.1"/>
    <property type="molecule type" value="Genomic_DNA"/>
</dbReference>
<evidence type="ECO:0000313" key="2">
    <source>
        <dbReference type="Proteomes" id="UP001529491"/>
    </source>
</evidence>
<evidence type="ECO:0000313" key="1">
    <source>
        <dbReference type="EMBL" id="WOT06318.1"/>
    </source>
</evidence>
<accession>A0ABZ0K3A1</accession>
<dbReference type="InterPro" id="IPR027417">
    <property type="entry name" value="P-loop_NTPase"/>
</dbReference>
<name>A0ABZ0K3A1_9GAMM</name>
<keyword evidence="2" id="KW-1185">Reference proteome</keyword>
<dbReference type="SUPFAM" id="SSF52540">
    <property type="entry name" value="P-loop containing nucleoside triphosphate hydrolases"/>
    <property type="match status" value="1"/>
</dbReference>
<protein>
    <recommendedName>
        <fullName evidence="3">Sulfotransferase domain-containing protein</fullName>
    </recommendedName>
</protein>
<dbReference type="Proteomes" id="UP001529491">
    <property type="component" value="Chromosome"/>
</dbReference>